<keyword evidence="6 18" id="KW-0808">Transferase</keyword>
<evidence type="ECO:0000256" key="7">
    <source>
        <dbReference type="ARBA" id="ARBA00022691"/>
    </source>
</evidence>
<proteinExistence type="inferred from homology"/>
<evidence type="ECO:0000256" key="8">
    <source>
        <dbReference type="ARBA" id="ARBA00022694"/>
    </source>
</evidence>
<sequence length="435" mass="49278">MKKVAFYTLGCKLNFAETSTIARSFEEDGYIRVDFDDPADIYVINTCSVTENADKQFKQIVRKALKTNPKAFLAAVGCYAQLKPEELASVDGVDLVLGAKEKFNITQYIDDLTKNNEGIVHSCEISETDFYVGSYSIGDRTRAFLKVQDGCDYKCTYCTIPMARGISRSDTIENILNNAKKISDKGIKEIVLTGVNIGDYGKGEFGNKKHEHTFLELVQALDKVEGIERLRISSIEPNLIKDETIDFIAQSKSFVPHFHIPLQSGSNEILKKMKRRYLRELYVSRVAKIREVMPDACIGVDVIVGFPGETDEHFLETYHFLNELDISYLHVFTYSERDNTEAVLMDGVVPDAVRAKRSKMLRGLSAKKRNAFYESQLGKEKTVLFESDNKQGYIHGFTENYVKVKAPWDPALVNTLHKVKLTKIDVDGMVRFEFV</sequence>
<keyword evidence="9" id="KW-0479">Metal-binding</keyword>
<dbReference type="KEGG" id="capn:CBG49_07575"/>
<evidence type="ECO:0000313" key="19">
    <source>
        <dbReference type="Proteomes" id="UP000197007"/>
    </source>
</evidence>
<evidence type="ECO:0000259" key="17">
    <source>
        <dbReference type="PROSITE" id="PS51918"/>
    </source>
</evidence>
<evidence type="ECO:0000259" key="16">
    <source>
        <dbReference type="PROSITE" id="PS51449"/>
    </source>
</evidence>
<dbReference type="Gene3D" id="3.40.50.12160">
    <property type="entry name" value="Methylthiotransferase, N-terminal domain"/>
    <property type="match status" value="1"/>
</dbReference>
<dbReference type="FunFam" id="3.80.30.20:FF:000001">
    <property type="entry name" value="tRNA-2-methylthio-N(6)-dimethylallyladenosine synthase 2"/>
    <property type="match status" value="1"/>
</dbReference>
<feature type="domain" description="Radical SAM core" evidence="17">
    <location>
        <begin position="137"/>
        <end position="371"/>
    </location>
</feature>
<dbReference type="SFLD" id="SFLDG01082">
    <property type="entry name" value="B12-binding_domain_containing"/>
    <property type="match status" value="1"/>
</dbReference>
<evidence type="ECO:0000256" key="12">
    <source>
        <dbReference type="ARBA" id="ARBA00031213"/>
    </source>
</evidence>
<keyword evidence="11" id="KW-0411">Iron-sulfur</keyword>
<dbReference type="CDD" id="cd01335">
    <property type="entry name" value="Radical_SAM"/>
    <property type="match status" value="1"/>
</dbReference>
<dbReference type="PANTHER" id="PTHR43020:SF2">
    <property type="entry name" value="MITOCHONDRIAL TRNA METHYLTHIOTRANSFERASE CDK5RAP1"/>
    <property type="match status" value="1"/>
</dbReference>
<keyword evidence="10" id="KW-0408">Iron</keyword>
<dbReference type="AlphaFoldDB" id="A0A1Z4BNS4"/>
<dbReference type="RefSeq" id="WP_088594020.1">
    <property type="nucleotide sequence ID" value="NZ_CP022022.1"/>
</dbReference>
<keyword evidence="5" id="KW-0963">Cytoplasm</keyword>
<protein>
    <recommendedName>
        <fullName evidence="15">Threonylcarbamoyladenosine tRNA methylthiotransferase MtaB</fullName>
        <ecNumber evidence="3">2.8.4.5</ecNumber>
    </recommendedName>
    <alternativeName>
        <fullName evidence="12">tRNA-t(6)A37 methylthiotransferase</fullName>
    </alternativeName>
</protein>
<name>A0A1Z4BNS4_9FLAO</name>
<evidence type="ECO:0000256" key="4">
    <source>
        <dbReference type="ARBA" id="ARBA00022485"/>
    </source>
</evidence>
<evidence type="ECO:0000256" key="3">
    <source>
        <dbReference type="ARBA" id="ARBA00013273"/>
    </source>
</evidence>
<dbReference type="NCBIfam" id="TIGR00089">
    <property type="entry name" value="MiaB/RimO family radical SAM methylthiotransferase"/>
    <property type="match status" value="1"/>
</dbReference>
<organism evidence="18 19">
    <name type="scientific">Capnocytophaga endodontalis</name>
    <dbReference type="NCBI Taxonomy" id="2708117"/>
    <lineage>
        <taxon>Bacteria</taxon>
        <taxon>Pseudomonadati</taxon>
        <taxon>Bacteroidota</taxon>
        <taxon>Flavobacteriia</taxon>
        <taxon>Flavobacteriales</taxon>
        <taxon>Flavobacteriaceae</taxon>
        <taxon>Capnocytophaga</taxon>
    </lineage>
</organism>
<evidence type="ECO:0000256" key="6">
    <source>
        <dbReference type="ARBA" id="ARBA00022679"/>
    </source>
</evidence>
<dbReference type="PROSITE" id="PS51918">
    <property type="entry name" value="RADICAL_SAM"/>
    <property type="match status" value="1"/>
</dbReference>
<dbReference type="GO" id="GO:0005829">
    <property type="term" value="C:cytosol"/>
    <property type="evidence" value="ECO:0007669"/>
    <property type="project" value="TreeGrafter"/>
</dbReference>
<evidence type="ECO:0000256" key="1">
    <source>
        <dbReference type="ARBA" id="ARBA00001966"/>
    </source>
</evidence>
<dbReference type="InterPro" id="IPR058240">
    <property type="entry name" value="rSAM_sf"/>
</dbReference>
<dbReference type="Proteomes" id="UP000197007">
    <property type="component" value="Chromosome"/>
</dbReference>
<evidence type="ECO:0000313" key="18">
    <source>
        <dbReference type="EMBL" id="ASF42941.1"/>
    </source>
</evidence>
<feature type="domain" description="MTTase N-terminal" evidence="16">
    <location>
        <begin position="2"/>
        <end position="114"/>
    </location>
</feature>
<dbReference type="SFLD" id="SFLDS00029">
    <property type="entry name" value="Radical_SAM"/>
    <property type="match status" value="1"/>
</dbReference>
<dbReference type="InterPro" id="IPR023404">
    <property type="entry name" value="rSAM_horseshoe"/>
</dbReference>
<dbReference type="InterPro" id="IPR006638">
    <property type="entry name" value="Elp3/MiaA/NifB-like_rSAM"/>
</dbReference>
<evidence type="ECO:0000256" key="2">
    <source>
        <dbReference type="ARBA" id="ARBA00002399"/>
    </source>
</evidence>
<dbReference type="SUPFAM" id="SSF102114">
    <property type="entry name" value="Radical SAM enzymes"/>
    <property type="match status" value="1"/>
</dbReference>
<comment type="similarity">
    <text evidence="14">Belongs to the methylthiotransferase family. MtaB subfamily.</text>
</comment>
<comment type="catalytic activity">
    <reaction evidence="13">
        <text>N(6)-L-threonylcarbamoyladenosine(37) in tRNA + (sulfur carrier)-SH + AH2 + 2 S-adenosyl-L-methionine = 2-methylsulfanyl-N(6)-L-threonylcarbamoyladenosine(37) in tRNA + (sulfur carrier)-H + 5'-deoxyadenosine + L-methionine + A + S-adenosyl-L-homocysteine + 2 H(+)</text>
        <dbReference type="Rhea" id="RHEA:37075"/>
        <dbReference type="Rhea" id="RHEA-COMP:10163"/>
        <dbReference type="Rhea" id="RHEA-COMP:11092"/>
        <dbReference type="Rhea" id="RHEA-COMP:14737"/>
        <dbReference type="Rhea" id="RHEA-COMP:14739"/>
        <dbReference type="ChEBI" id="CHEBI:13193"/>
        <dbReference type="ChEBI" id="CHEBI:15378"/>
        <dbReference type="ChEBI" id="CHEBI:17319"/>
        <dbReference type="ChEBI" id="CHEBI:17499"/>
        <dbReference type="ChEBI" id="CHEBI:29917"/>
        <dbReference type="ChEBI" id="CHEBI:57844"/>
        <dbReference type="ChEBI" id="CHEBI:57856"/>
        <dbReference type="ChEBI" id="CHEBI:59789"/>
        <dbReference type="ChEBI" id="CHEBI:64428"/>
        <dbReference type="ChEBI" id="CHEBI:74418"/>
        <dbReference type="ChEBI" id="CHEBI:74420"/>
        <dbReference type="EC" id="2.8.4.5"/>
    </reaction>
</comment>
<dbReference type="EMBL" id="CP022022">
    <property type="protein sequence ID" value="ASF42941.1"/>
    <property type="molecule type" value="Genomic_DNA"/>
</dbReference>
<dbReference type="Pfam" id="PF00919">
    <property type="entry name" value="UPF0004"/>
    <property type="match status" value="1"/>
</dbReference>
<evidence type="ECO:0000256" key="5">
    <source>
        <dbReference type="ARBA" id="ARBA00022490"/>
    </source>
</evidence>
<dbReference type="InterPro" id="IPR020612">
    <property type="entry name" value="Methylthiotransferase_CS"/>
</dbReference>
<evidence type="ECO:0000256" key="11">
    <source>
        <dbReference type="ARBA" id="ARBA00023014"/>
    </source>
</evidence>
<dbReference type="PANTHER" id="PTHR43020">
    <property type="entry name" value="CDK5 REGULATORY SUBUNIT-ASSOCIATED PROTEIN 1"/>
    <property type="match status" value="1"/>
</dbReference>
<dbReference type="InterPro" id="IPR005839">
    <property type="entry name" value="Methylthiotransferase"/>
</dbReference>
<dbReference type="InterPro" id="IPR038135">
    <property type="entry name" value="Methylthiotransferase_N_sf"/>
</dbReference>
<dbReference type="SFLD" id="SFLDG01061">
    <property type="entry name" value="methylthiotransferase"/>
    <property type="match status" value="1"/>
</dbReference>
<keyword evidence="4" id="KW-0004">4Fe-4S</keyword>
<evidence type="ECO:0000256" key="10">
    <source>
        <dbReference type="ARBA" id="ARBA00023004"/>
    </source>
</evidence>
<evidence type="ECO:0000256" key="13">
    <source>
        <dbReference type="ARBA" id="ARBA00051661"/>
    </source>
</evidence>
<reference evidence="19" key="1">
    <citation type="submission" date="2017-06" db="EMBL/GenBank/DDBJ databases">
        <title>Complete genome sequence of Capnocytophaga sp. KCOM 1579 (=ChDC OS43) isolated from a human refractory periapical abscess lesion.</title>
        <authorList>
            <person name="Kook J.-K."/>
            <person name="Park S.-N."/>
            <person name="Lim Y.K."/>
            <person name="Roh H."/>
        </authorList>
    </citation>
    <scope>NUCLEOTIDE SEQUENCE [LARGE SCALE GENOMIC DNA]</scope>
    <source>
        <strain evidence="19">ChDC OS43</strain>
    </source>
</reference>
<dbReference type="PROSITE" id="PS01278">
    <property type="entry name" value="MTTASE_RADICAL"/>
    <property type="match status" value="1"/>
</dbReference>
<dbReference type="PROSITE" id="PS51449">
    <property type="entry name" value="MTTASE_N"/>
    <property type="match status" value="1"/>
</dbReference>
<gene>
    <name evidence="18" type="ORF">CBG49_07575</name>
</gene>
<comment type="cofactor">
    <cofactor evidence="1">
        <name>[4Fe-4S] cluster</name>
        <dbReference type="ChEBI" id="CHEBI:49883"/>
    </cofactor>
</comment>
<evidence type="ECO:0000256" key="15">
    <source>
        <dbReference type="ARBA" id="ARBA00069898"/>
    </source>
</evidence>
<dbReference type="GO" id="GO:0046872">
    <property type="term" value="F:metal ion binding"/>
    <property type="evidence" value="ECO:0007669"/>
    <property type="project" value="UniProtKB-KW"/>
</dbReference>
<dbReference type="GO" id="GO:0035598">
    <property type="term" value="F:tRNA (N(6)-L-threonylcarbamoyladenosine(37)-C(2))-methylthiotransferase activity"/>
    <property type="evidence" value="ECO:0007669"/>
    <property type="project" value="UniProtKB-EC"/>
</dbReference>
<dbReference type="InterPro" id="IPR007197">
    <property type="entry name" value="rSAM"/>
</dbReference>
<dbReference type="GO" id="GO:0035597">
    <property type="term" value="F:tRNA-2-methylthio-N(6)-dimethylallyladenosine(37) synthase activity"/>
    <property type="evidence" value="ECO:0007669"/>
    <property type="project" value="TreeGrafter"/>
</dbReference>
<dbReference type="EC" id="2.8.4.5" evidence="3"/>
<evidence type="ECO:0000256" key="9">
    <source>
        <dbReference type="ARBA" id="ARBA00022723"/>
    </source>
</evidence>
<dbReference type="NCBIfam" id="TIGR01579">
    <property type="entry name" value="MiaB-like-C"/>
    <property type="match status" value="1"/>
</dbReference>
<keyword evidence="7" id="KW-0949">S-adenosyl-L-methionine</keyword>
<accession>A0A1Z4BNS4</accession>
<dbReference type="Gene3D" id="3.80.30.20">
    <property type="entry name" value="tm_1862 like domain"/>
    <property type="match status" value="1"/>
</dbReference>
<dbReference type="SMART" id="SM00729">
    <property type="entry name" value="Elp3"/>
    <property type="match status" value="1"/>
</dbReference>
<dbReference type="Pfam" id="PF04055">
    <property type="entry name" value="Radical_SAM"/>
    <property type="match status" value="1"/>
</dbReference>
<keyword evidence="8" id="KW-0819">tRNA processing</keyword>
<evidence type="ECO:0000256" key="14">
    <source>
        <dbReference type="ARBA" id="ARBA00061574"/>
    </source>
</evidence>
<dbReference type="GO" id="GO:0051539">
    <property type="term" value="F:4 iron, 4 sulfur cluster binding"/>
    <property type="evidence" value="ECO:0007669"/>
    <property type="project" value="UniProtKB-KW"/>
</dbReference>
<keyword evidence="19" id="KW-1185">Reference proteome</keyword>
<comment type="function">
    <text evidence="2">Catalyzes the methylthiolation of N6-threonylcarbamoyladenosine (t(6)A), leading to the formation of 2-methylthio-N6-threonylcarbamoyladenosine (ms(2)t(6)A) at position 37 in tRNAs that read codons beginning with adenine.</text>
</comment>
<dbReference type="InterPro" id="IPR006467">
    <property type="entry name" value="MiaB-like_bact"/>
</dbReference>
<dbReference type="FunFam" id="3.40.50.12160:FF:000004">
    <property type="entry name" value="Threonylcarbamoyladenosine tRNA methylthiotransferase MtaB"/>
    <property type="match status" value="1"/>
</dbReference>
<dbReference type="InterPro" id="IPR013848">
    <property type="entry name" value="Methylthiotransferase_N"/>
</dbReference>